<evidence type="ECO:0000256" key="2">
    <source>
        <dbReference type="SAM" id="Phobius"/>
    </source>
</evidence>
<dbReference type="EMBL" id="SAEB01000003">
    <property type="protein sequence ID" value="RVD88102.1"/>
    <property type="molecule type" value="Genomic_DNA"/>
</dbReference>
<keyword evidence="2" id="KW-0472">Membrane</keyword>
<sequence length="370" mass="39851">MPDLLSTVAILLFLRLSLCGGLIENRVANAKEFAPCGSYSNKDLLQSFAPNPLFGRSPSPQVDYYYTCKDRNGDPRKFSHQISCCEGGGVCAIDQNCCKSSSDNHCCDIPEDCCGEGCCRVGTRCCNGVCIPKAATCCGYPTEGTWCSEGYSCYYDLDDYSPYCCTSESCQNWDTVHIISGYDYGVGPPPTEITYIYYTRTVVWYYYVYYWIYIVIHETSSLTSERVTTTSIISVSATDPAEASELLNSSEGAIRGHTPVQTTTEIRSETPPPTPTSEPTPIETRISESESEEPSSASGRTTTAAVLPKTTSRASPSSPGRFPTLSGNSSDATAQTGSSAAGLNRLEPLSRVGGGGAILLSFLFGLAVFI</sequence>
<evidence type="ECO:0000313" key="4">
    <source>
        <dbReference type="EMBL" id="RVD88102.1"/>
    </source>
</evidence>
<feature type="compositionally biased region" description="Polar residues" evidence="1">
    <location>
        <begin position="325"/>
        <end position="340"/>
    </location>
</feature>
<dbReference type="GeneID" id="93584610"/>
<dbReference type="VEuPathDB" id="FungiDB:DFL_002299"/>
<feature type="chain" id="PRO_5019075592" description="Granulins domain-containing protein" evidence="3">
    <location>
        <begin position="20"/>
        <end position="370"/>
    </location>
</feature>
<dbReference type="STRING" id="97331.A0A437AAE4"/>
<keyword evidence="3" id="KW-0732">Signal</keyword>
<keyword evidence="2" id="KW-1133">Transmembrane helix</keyword>
<proteinExistence type="predicted"/>
<feature type="signal peptide" evidence="3">
    <location>
        <begin position="1"/>
        <end position="19"/>
    </location>
</feature>
<feature type="compositionally biased region" description="Polar residues" evidence="1">
    <location>
        <begin position="299"/>
        <end position="318"/>
    </location>
</feature>
<reference evidence="4 5" key="1">
    <citation type="submission" date="2019-01" db="EMBL/GenBank/DDBJ databases">
        <title>Intercellular communication is required for trap formation in the nematode-trapping fungus Duddingtonia flagrans.</title>
        <authorList>
            <person name="Youssar L."/>
            <person name="Wernet V."/>
            <person name="Hensel N."/>
            <person name="Hildebrandt H.-G."/>
            <person name="Fischer R."/>
        </authorList>
    </citation>
    <scope>NUCLEOTIDE SEQUENCE [LARGE SCALE GENOMIC DNA]</scope>
    <source>
        <strain evidence="4 5">CBS H-5679</strain>
    </source>
</reference>
<feature type="transmembrane region" description="Helical" evidence="2">
    <location>
        <begin position="352"/>
        <end position="369"/>
    </location>
</feature>
<dbReference type="RefSeq" id="XP_067493646.1">
    <property type="nucleotide sequence ID" value="XM_067631063.1"/>
</dbReference>
<organism evidence="4 5">
    <name type="scientific">Arthrobotrys flagrans</name>
    <name type="common">Nematode-trapping fungus</name>
    <name type="synonym">Trichothecium flagrans</name>
    <dbReference type="NCBI Taxonomy" id="97331"/>
    <lineage>
        <taxon>Eukaryota</taxon>
        <taxon>Fungi</taxon>
        <taxon>Dikarya</taxon>
        <taxon>Ascomycota</taxon>
        <taxon>Pezizomycotina</taxon>
        <taxon>Orbiliomycetes</taxon>
        <taxon>Orbiliales</taxon>
        <taxon>Orbiliaceae</taxon>
        <taxon>Arthrobotrys</taxon>
    </lineage>
</organism>
<evidence type="ECO:0000256" key="3">
    <source>
        <dbReference type="SAM" id="SignalP"/>
    </source>
</evidence>
<accession>A0A437AAE4</accession>
<gene>
    <name evidence="4" type="ORF">DFL_002299</name>
</gene>
<protein>
    <recommendedName>
        <fullName evidence="6">Granulins domain-containing protein</fullName>
    </recommendedName>
</protein>
<feature type="region of interest" description="Disordered" evidence="1">
    <location>
        <begin position="247"/>
        <end position="340"/>
    </location>
</feature>
<keyword evidence="2" id="KW-0812">Transmembrane</keyword>
<evidence type="ECO:0000313" key="5">
    <source>
        <dbReference type="Proteomes" id="UP000283090"/>
    </source>
</evidence>
<dbReference type="AlphaFoldDB" id="A0A437AAE4"/>
<comment type="caution">
    <text evidence="4">The sequence shown here is derived from an EMBL/GenBank/DDBJ whole genome shotgun (WGS) entry which is preliminary data.</text>
</comment>
<name>A0A437AAE4_ARTFL</name>
<evidence type="ECO:0000256" key="1">
    <source>
        <dbReference type="SAM" id="MobiDB-lite"/>
    </source>
</evidence>
<keyword evidence="5" id="KW-1185">Reference proteome</keyword>
<dbReference type="Proteomes" id="UP000283090">
    <property type="component" value="Unassembled WGS sequence"/>
</dbReference>
<dbReference type="OrthoDB" id="10563084at2759"/>
<evidence type="ECO:0008006" key="6">
    <source>
        <dbReference type="Google" id="ProtNLM"/>
    </source>
</evidence>